<dbReference type="PROSITE" id="PS00262">
    <property type="entry name" value="INSULIN"/>
    <property type="match status" value="1"/>
</dbReference>
<keyword evidence="8" id="KW-0732">Signal</keyword>
<evidence type="ECO:0000313" key="11">
    <source>
        <dbReference type="Proteomes" id="UP000694421"/>
    </source>
</evidence>
<dbReference type="InterPro" id="IPR051042">
    <property type="entry name" value="Repro_Hormone_Insulin-like"/>
</dbReference>
<organism evidence="10 11">
    <name type="scientific">Salvator merianae</name>
    <name type="common">Argentine black and white tegu</name>
    <name type="synonym">Tupinambis merianae</name>
    <dbReference type="NCBI Taxonomy" id="96440"/>
    <lineage>
        <taxon>Eukaryota</taxon>
        <taxon>Metazoa</taxon>
        <taxon>Chordata</taxon>
        <taxon>Craniata</taxon>
        <taxon>Vertebrata</taxon>
        <taxon>Euteleostomi</taxon>
        <taxon>Lepidosauria</taxon>
        <taxon>Squamata</taxon>
        <taxon>Bifurcata</taxon>
        <taxon>Unidentata</taxon>
        <taxon>Episquamata</taxon>
        <taxon>Laterata</taxon>
        <taxon>Teiioidea</taxon>
        <taxon>Teiidae</taxon>
        <taxon>Salvator</taxon>
    </lineage>
</organism>
<dbReference type="Ensembl" id="ENSSMRT00000018476.1">
    <property type="protein sequence ID" value="ENSSMRP00000015827.1"/>
    <property type="gene ID" value="ENSSMRG00000012307.1"/>
</dbReference>
<dbReference type="InterPro" id="IPR016179">
    <property type="entry name" value="Insulin-like"/>
</dbReference>
<dbReference type="SUPFAM" id="SSF56994">
    <property type="entry name" value="Insulin-like"/>
    <property type="match status" value="1"/>
</dbReference>
<dbReference type="GO" id="GO:0005179">
    <property type="term" value="F:hormone activity"/>
    <property type="evidence" value="ECO:0007669"/>
    <property type="project" value="UniProtKB-KW"/>
</dbReference>
<dbReference type="CDD" id="cd04365">
    <property type="entry name" value="IlGF_relaxin_like"/>
    <property type="match status" value="1"/>
</dbReference>
<proteinExistence type="inferred from homology"/>
<evidence type="ECO:0000259" key="9">
    <source>
        <dbReference type="SMART" id="SM00078"/>
    </source>
</evidence>
<dbReference type="Proteomes" id="UP000694421">
    <property type="component" value="Unplaced"/>
</dbReference>
<evidence type="ECO:0000256" key="1">
    <source>
        <dbReference type="ARBA" id="ARBA00004613"/>
    </source>
</evidence>
<dbReference type="InterPro" id="IPR022353">
    <property type="entry name" value="Insulin_CS"/>
</dbReference>
<dbReference type="InterPro" id="IPR036438">
    <property type="entry name" value="Insulin-like_sf"/>
</dbReference>
<dbReference type="GO" id="GO:0005576">
    <property type="term" value="C:extracellular region"/>
    <property type="evidence" value="ECO:0007669"/>
    <property type="project" value="UniProtKB-SubCell"/>
</dbReference>
<protein>
    <recommendedName>
        <fullName evidence="9">Insulin-like domain-containing protein</fullName>
    </recommendedName>
</protein>
<comment type="subcellular location">
    <subcellularLocation>
        <location evidence="1">Secreted</location>
    </subcellularLocation>
</comment>
<keyword evidence="5" id="KW-0165">Cleavage on pair of basic residues</keyword>
<keyword evidence="11" id="KW-1185">Reference proteome</keyword>
<dbReference type="AlphaFoldDB" id="A0A8D0C1G7"/>
<keyword evidence="4" id="KW-0964">Secreted</keyword>
<comment type="similarity">
    <text evidence="2">Belongs to the insulin family.</text>
</comment>
<evidence type="ECO:0000256" key="3">
    <source>
        <dbReference type="ARBA" id="ARBA00011207"/>
    </source>
</evidence>
<dbReference type="PANTHER" id="PTHR12004">
    <property type="entry name" value="RELAXIN"/>
    <property type="match status" value="1"/>
</dbReference>
<evidence type="ECO:0000256" key="2">
    <source>
        <dbReference type="ARBA" id="ARBA00009034"/>
    </source>
</evidence>
<evidence type="ECO:0000256" key="5">
    <source>
        <dbReference type="ARBA" id="ARBA00022685"/>
    </source>
</evidence>
<dbReference type="SMART" id="SM00078">
    <property type="entry name" value="IlGF"/>
    <property type="match status" value="1"/>
</dbReference>
<accession>A0A8D0C1G7</accession>
<evidence type="ECO:0000256" key="7">
    <source>
        <dbReference type="ARBA" id="ARBA00023157"/>
    </source>
</evidence>
<dbReference type="PANTHER" id="PTHR12004:SF13">
    <property type="entry name" value="PRORELAXIN H2"/>
    <property type="match status" value="1"/>
</dbReference>
<feature type="signal peptide" evidence="8">
    <location>
        <begin position="1"/>
        <end position="21"/>
    </location>
</feature>
<comment type="subunit">
    <text evidence="3">Heterodimer of a B chain and an A chain linked by two disulfide bonds.</text>
</comment>
<sequence>MGLPRLFPLLLAALLPAQRSCQSHQATSRGSIPAAGGGEYAVRLCGREFIRAVIFTCGGSRWKRISEQPATPPGPGSLLFATAHDDFLHPSSDKGVENIKLQLLLDPEWEQVQSLNQPDGPQSLKNLFNLHDENSEYVPVSNNLKEYIHQIEDAAQKSKSESWLASSMGSNNQPWVKYPRRKRDITMGIAGICCKWGCTKSEISLLC</sequence>
<evidence type="ECO:0000256" key="4">
    <source>
        <dbReference type="ARBA" id="ARBA00022525"/>
    </source>
</evidence>
<reference evidence="10" key="1">
    <citation type="submission" date="2025-08" db="UniProtKB">
        <authorList>
            <consortium name="Ensembl"/>
        </authorList>
    </citation>
    <scope>IDENTIFICATION</scope>
</reference>
<dbReference type="GeneTree" id="ENSGT00940000154434"/>
<dbReference type="OMA" id="AGICCKW"/>
<feature type="chain" id="PRO_5034894042" description="Insulin-like domain-containing protein" evidence="8">
    <location>
        <begin position="22"/>
        <end position="207"/>
    </location>
</feature>
<feature type="domain" description="Insulin-like" evidence="9">
    <location>
        <begin position="42"/>
        <end position="207"/>
    </location>
</feature>
<keyword evidence="6" id="KW-0372">Hormone</keyword>
<name>A0A8D0C1G7_SALMN</name>
<keyword evidence="7" id="KW-1015">Disulfide bond</keyword>
<evidence type="ECO:0000313" key="10">
    <source>
        <dbReference type="Ensembl" id="ENSSMRP00000015827.1"/>
    </source>
</evidence>
<evidence type="ECO:0000256" key="8">
    <source>
        <dbReference type="SAM" id="SignalP"/>
    </source>
</evidence>
<evidence type="ECO:0000256" key="6">
    <source>
        <dbReference type="ARBA" id="ARBA00022702"/>
    </source>
</evidence>
<reference evidence="10" key="2">
    <citation type="submission" date="2025-09" db="UniProtKB">
        <authorList>
            <consortium name="Ensembl"/>
        </authorList>
    </citation>
    <scope>IDENTIFICATION</scope>
</reference>